<dbReference type="Gene3D" id="3.40.50.10810">
    <property type="entry name" value="Tandem AAA-ATPase domain"/>
    <property type="match status" value="1"/>
</dbReference>
<accession>A0ABM1DC16</accession>
<evidence type="ECO:0000256" key="12">
    <source>
        <dbReference type="ARBA" id="ARBA00022801"/>
    </source>
</evidence>
<dbReference type="Pfam" id="PF08073">
    <property type="entry name" value="CHDNT"/>
    <property type="match status" value="1"/>
</dbReference>
<dbReference type="Gene3D" id="3.40.50.300">
    <property type="entry name" value="P-loop containing nucleotide triphosphate hydrolases"/>
    <property type="match status" value="1"/>
</dbReference>
<keyword evidence="5 20" id="KW-0489">Methyltransferase</keyword>
<evidence type="ECO:0000313" key="28">
    <source>
        <dbReference type="RefSeq" id="XP_014649347.1"/>
    </source>
</evidence>
<dbReference type="PROSITE" id="PS50013">
    <property type="entry name" value="CHROMO_2"/>
    <property type="match status" value="2"/>
</dbReference>
<feature type="domain" description="PHD-type" evidence="23">
    <location>
        <begin position="449"/>
        <end position="496"/>
    </location>
</feature>
<evidence type="ECO:0000256" key="18">
    <source>
        <dbReference type="ARBA" id="ARBA00049360"/>
    </source>
</evidence>
<organism evidence="27 28">
    <name type="scientific">Ceratotherium simum simum</name>
    <name type="common">Southern white rhinoceros</name>
    <dbReference type="NCBI Taxonomy" id="73337"/>
    <lineage>
        <taxon>Eukaryota</taxon>
        <taxon>Metazoa</taxon>
        <taxon>Chordata</taxon>
        <taxon>Craniata</taxon>
        <taxon>Vertebrata</taxon>
        <taxon>Euteleostomi</taxon>
        <taxon>Mammalia</taxon>
        <taxon>Eutheria</taxon>
        <taxon>Laurasiatheria</taxon>
        <taxon>Perissodactyla</taxon>
        <taxon>Rhinocerotidae</taxon>
        <taxon>Ceratotherium</taxon>
    </lineage>
</organism>
<keyword evidence="9" id="KW-0677">Repeat</keyword>
<dbReference type="Gene3D" id="2.40.50.40">
    <property type="match status" value="2"/>
</dbReference>
<feature type="region of interest" description="Disordered" evidence="21">
    <location>
        <begin position="1289"/>
        <end position="1392"/>
    </location>
</feature>
<feature type="compositionally biased region" description="Low complexity" evidence="21">
    <location>
        <begin position="1964"/>
        <end position="1984"/>
    </location>
</feature>
<feature type="domain" description="Chromo" evidence="22">
    <location>
        <begin position="622"/>
        <end position="657"/>
    </location>
</feature>
<keyword evidence="15" id="KW-0156">Chromatin regulator</keyword>
<evidence type="ECO:0000256" key="19">
    <source>
        <dbReference type="PROSITE-ProRule" id="PRU00146"/>
    </source>
</evidence>
<comment type="similarity">
    <text evidence="2">Belongs to the SNF2/RAD54 helicase family.</text>
</comment>
<evidence type="ECO:0000256" key="2">
    <source>
        <dbReference type="ARBA" id="ARBA00007025"/>
    </source>
</evidence>
<comment type="subcellular location">
    <subcellularLocation>
        <location evidence="1">Nucleus</location>
        <location evidence="1">Nucleolus</location>
    </subcellularLocation>
</comment>
<dbReference type="PRINTS" id="PR02012">
    <property type="entry name" value="RCMTNOP2"/>
</dbReference>
<keyword evidence="4" id="KW-0690">Ribosome biogenesis</keyword>
<keyword evidence="16 20" id="KW-0694">RNA-binding</keyword>
<dbReference type="InterPro" id="IPR019787">
    <property type="entry name" value="Znf_PHD-finger"/>
</dbReference>
<feature type="compositionally biased region" description="Acidic residues" evidence="21">
    <location>
        <begin position="1291"/>
        <end position="1305"/>
    </location>
</feature>
<dbReference type="InterPro" id="IPR038718">
    <property type="entry name" value="SNF2-like_sf"/>
</dbReference>
<feature type="binding site" evidence="20">
    <location>
        <position position="1600"/>
    </location>
    <ligand>
        <name>S-adenosyl-L-methionine</name>
        <dbReference type="ChEBI" id="CHEBI:59789"/>
    </ligand>
</feature>
<feature type="region of interest" description="Disordered" evidence="21">
    <location>
        <begin position="578"/>
        <end position="603"/>
    </location>
</feature>
<dbReference type="SUPFAM" id="SSF53335">
    <property type="entry name" value="S-adenosyl-L-methionine-dependent methyltransferases"/>
    <property type="match status" value="1"/>
</dbReference>
<dbReference type="Pfam" id="PF08062">
    <property type="entry name" value="NOP2_rpt"/>
    <property type="match status" value="2"/>
</dbReference>
<dbReference type="SMART" id="SM00490">
    <property type="entry name" value="HELICc"/>
    <property type="match status" value="1"/>
</dbReference>
<keyword evidence="17" id="KW-0539">Nucleus</keyword>
<dbReference type="InterPro" id="IPR049730">
    <property type="entry name" value="SNF2/RAD54-like_C"/>
</dbReference>
<feature type="domain" description="SAM-dependent MTase RsmB/NOP-type" evidence="26">
    <location>
        <begin position="1484"/>
        <end position="1771"/>
    </location>
</feature>
<evidence type="ECO:0000256" key="11">
    <source>
        <dbReference type="ARBA" id="ARBA00022771"/>
    </source>
</evidence>
<evidence type="ECO:0000256" key="5">
    <source>
        <dbReference type="ARBA" id="ARBA00022603"/>
    </source>
</evidence>
<dbReference type="CDD" id="cd02440">
    <property type="entry name" value="AdoMet_MTases"/>
    <property type="match status" value="1"/>
</dbReference>
<feature type="compositionally biased region" description="Basic residues" evidence="21">
    <location>
        <begin position="113"/>
        <end position="131"/>
    </location>
</feature>
<dbReference type="SMART" id="SM00298">
    <property type="entry name" value="CHROMO"/>
    <property type="match status" value="2"/>
</dbReference>
<dbReference type="Gene3D" id="3.40.50.150">
    <property type="entry name" value="Vaccinia Virus protein VP39"/>
    <property type="match status" value="1"/>
</dbReference>
<dbReference type="CDD" id="cd15531">
    <property type="entry name" value="PHD1_CHD_II"/>
    <property type="match status" value="1"/>
</dbReference>
<dbReference type="InterPro" id="IPR002464">
    <property type="entry name" value="DNA/RNA_helicase_DEAH_CS"/>
</dbReference>
<dbReference type="PROSITE" id="PS00690">
    <property type="entry name" value="DEAH_ATP_HELICASE"/>
    <property type="match status" value="1"/>
</dbReference>
<dbReference type="InterPro" id="IPR000330">
    <property type="entry name" value="SNF2_N"/>
</dbReference>
<dbReference type="CDD" id="cd18667">
    <property type="entry name" value="CD1_tandem_CHD3-4_like"/>
    <property type="match status" value="1"/>
</dbReference>
<name>A0ABM1DC16_CERSS</name>
<dbReference type="Gene3D" id="3.30.70.1170">
    <property type="entry name" value="Sun protein, domain 3"/>
    <property type="match status" value="1"/>
</dbReference>
<evidence type="ECO:0000256" key="7">
    <source>
        <dbReference type="ARBA" id="ARBA00022691"/>
    </source>
</evidence>
<feature type="compositionally biased region" description="Pro residues" evidence="21">
    <location>
        <begin position="513"/>
        <end position="522"/>
    </location>
</feature>
<feature type="binding site" evidence="20">
    <location>
        <begin position="1576"/>
        <end position="1582"/>
    </location>
    <ligand>
        <name>S-adenosyl-L-methionine</name>
        <dbReference type="ChEBI" id="CHEBI:59789"/>
    </ligand>
</feature>
<dbReference type="Pfam" id="PF22458">
    <property type="entry name" value="RsmF-B_ferredox"/>
    <property type="match status" value="1"/>
</dbReference>
<dbReference type="Gene3D" id="3.30.40.10">
    <property type="entry name" value="Zinc/RING finger domain, C3HC4 (zinc finger)"/>
    <property type="match status" value="2"/>
</dbReference>
<dbReference type="SUPFAM" id="SSF54160">
    <property type="entry name" value="Chromo domain-like"/>
    <property type="match status" value="2"/>
</dbReference>
<evidence type="ECO:0000256" key="16">
    <source>
        <dbReference type="ARBA" id="ARBA00022884"/>
    </source>
</evidence>
<dbReference type="Pfam" id="PF00385">
    <property type="entry name" value="Chromo"/>
    <property type="match status" value="1"/>
</dbReference>
<dbReference type="RefSeq" id="XP_014649347.1">
    <property type="nucleotide sequence ID" value="XM_014793861.1"/>
</dbReference>
<feature type="compositionally biased region" description="Acidic residues" evidence="21">
    <location>
        <begin position="35"/>
        <end position="45"/>
    </location>
</feature>
<feature type="domain" description="Helicase C-terminal" evidence="25">
    <location>
        <begin position="1054"/>
        <end position="1203"/>
    </location>
</feature>
<dbReference type="InterPro" id="IPR014001">
    <property type="entry name" value="Helicase_ATP-bd"/>
</dbReference>
<feature type="region of interest" description="Disordered" evidence="21">
    <location>
        <begin position="1"/>
        <end position="157"/>
    </location>
</feature>
<evidence type="ECO:0000256" key="8">
    <source>
        <dbReference type="ARBA" id="ARBA00022723"/>
    </source>
</evidence>
<dbReference type="Pfam" id="PF00628">
    <property type="entry name" value="PHD"/>
    <property type="match status" value="2"/>
</dbReference>
<evidence type="ECO:0000259" key="22">
    <source>
        <dbReference type="PROSITE" id="PS50013"/>
    </source>
</evidence>
<dbReference type="InterPro" id="IPR012958">
    <property type="entry name" value="CHD_N"/>
</dbReference>
<dbReference type="PROSITE" id="PS01359">
    <property type="entry name" value="ZF_PHD_1"/>
    <property type="match status" value="2"/>
</dbReference>
<comment type="similarity">
    <text evidence="3 20">Belongs to the class I-like SAM-binding methyltransferase superfamily. RsmB/NOP family.</text>
</comment>
<feature type="compositionally biased region" description="Basic and acidic residues" evidence="21">
    <location>
        <begin position="1229"/>
        <end position="1242"/>
    </location>
</feature>
<feature type="domain" description="Helicase ATP-binding" evidence="24">
    <location>
        <begin position="738"/>
        <end position="922"/>
    </location>
</feature>
<dbReference type="Pfam" id="PF00176">
    <property type="entry name" value="SNF2-rel_dom"/>
    <property type="match status" value="1"/>
</dbReference>
<dbReference type="CDD" id="cd18793">
    <property type="entry name" value="SF2_C_SNF"/>
    <property type="match status" value="1"/>
</dbReference>
<feature type="compositionally biased region" description="Acidic residues" evidence="21">
    <location>
        <begin position="135"/>
        <end position="145"/>
    </location>
</feature>
<sequence>MASGLGSPSPCSAGSEEEDMDALLNNSLPPPHPENEEDPEEDLSETETPKLKKKKKPKKPRDPKIPKSKRQKKERMLLCRQLGDSSGEGPEFVEEEEEVALRSDSEGSDYTPGKKKKKKLGPKKEKKSKSKRKEEEEEDDDEDDSKEPKSSAQLLEDWGMEDIDHVFSEEDYRTLTNYKAFSQFVRPLIAAKNPKIAVSKMMMVLGAKWREFSTNNPFKGSSGASVAAAAAAAVAVVESMVTATEVAPPPPPVEVPIRKAKTKEGKGPNARRKPKGSPRVPDAKKPKPKKVAPLKIKLGGFGSKRKRSSSEDDDLDVESDFDDASINSYSVSDGSTSRSSRSRKKLRTTKKKKKGEEEVTAVDGYETDHQDYCEVCQQGGEIILCDTCPRAYHMVCLDPDMEKAPEGKWSCPHCEKEGIQWEAKEDNSEGEEILEEVGGDPEEEDDHHMEFCRVCKDGGELLCCDTCPSSYHIHCLNPPLPEIPNGEWLCPRCTCPALKGKVQKILIWKWGQPPSPTPVPRPPDADPNTPSPKPLEGRPERQFFVKWQGMSYWHCSWVSELQLELHCQVMFRNYQRKNDMDEPPSGDFGGDEEKSRKRKNKDPKFAEMEERFYRYGIKPEWMMIHRILNHSVDKKGHVHYLIKWRDLPYDQASWESEDVEIQDYDLFKQSYWNHRELMRGEEGRPGKKLKKVKLRKLERPPETPTVDPTVKYERQPEYLDATGGTLHPYQMEGLNWLRFSWAQGTDTILADEMGLGKTVQTAVFLYSLYKEGHSKGPFLVSAPLSTIINWEREFEMWAPDMYVVTYVGDKDSRAIIRENEFSFEDNAIRGGKKASRMKKEASVKFHVLLTSYELITIDMAILGSIDWACLIVDEAHRLKNNQSKFFRVLNGYSLQHKLLLTGTPLQNNLEELFHLLNFLTPERFHNLEGFLEEFADIAKEDQIKKLHDMLGPHMLRRLKADVFKNMPSKTELIVRVELSPMQKKYYKYILTRNFEALNARGGGNQVSLLNVVMDLKKCCNHPYLFPVAAMEAPKMPNGMYDGSALIRASGKLLLLQKMLKNLKEGGHRVLIFSQMTKMLDLLEDFLEHEGYKYERIDGGITGNMRQEAIDRFNAPGAQQFCFLLSTRAGGLGINLATADTVIIYDSDWNPHNDIQAFSRAHRIGQNKKVMIYRFVTRASVEERITQVAKKKMMLTHLVVRPGLGSKTGSMSKQELDDILKFGTEELFKDEATDGGGDNKEGEDSSVIHYDDKAIERLLDRNQDETEDTELQGMNEYLSSFKVAQYVVREEEMGEEEEEEDSEEDGVVNQGDLWGSEDSDADMIDDYGADSNSEDDNEDEGEELLPIERAARKQKAQEAVAGGQWMEEETDEEEEEGEMSPESSPKDEETDGGLQINVDEEEPFMLPPAGEMEQDAQAPDLQRVHKRIQDIVEVLRDFGTQREEGRSRSEYLHRLQKDLAIYYSYGDFLLGKLMDLFPMSELVEFLEANEVPRPITLRTNTLKTRRRDLAQALINRGVNLDPLGKWSKTGLVVYDSSVPIGATPEYLAGHYMLQGASSMLPVMALAPQEHERILDMCCAPGGKTSYIAQLMKNTGVILANDASAERLKSVVGNLHRLGVTNTIISHYDGRQFPKVVGGFDRVLLDAPCSGTGIISKDPAVKTNKDEKDILRCAHLQKELLLSAIDSVNATSKTGGYLVYCTCSIMVEENEWVVDYALKKRNVRLVPTGLDFGQEGFTRFRERRFHPTLRSTRRFYPHTHNMDGFFIAKFKKFSNSIPQSQSGDFAPSAPTNPDLPDPKAQVTAKPESSSKPAKKARVAMKAKQQLQKRPHPKKASFQKQNGVSKGADSELSTVSSVQKAQASSRLQDSTQPAVKAEVIREPKVMGKLKQRSPKLQCSRKAAFLKQSAPPKGTDRATPAVMSSRTQAPLKPEDRDQPLGSAKGAEKVKQQLPEQPFKKAVFQKQNGTPKGPKTPTSSPLSSSGLPPAKRRKSQSTGSHQPLLS</sequence>
<evidence type="ECO:0000256" key="6">
    <source>
        <dbReference type="ARBA" id="ARBA00022679"/>
    </source>
</evidence>
<evidence type="ECO:0000256" key="10">
    <source>
        <dbReference type="ARBA" id="ARBA00022741"/>
    </source>
</evidence>
<dbReference type="InterPro" id="IPR054728">
    <property type="entry name" value="RsmB-like_ferredoxin"/>
</dbReference>
<dbReference type="InterPro" id="IPR001678">
    <property type="entry name" value="MeTrfase_RsmB-F_NOP2_dom"/>
</dbReference>
<dbReference type="InterPro" id="IPR012586">
    <property type="entry name" value="NOP2_rpt"/>
</dbReference>
<evidence type="ECO:0000256" key="1">
    <source>
        <dbReference type="ARBA" id="ARBA00004604"/>
    </source>
</evidence>
<dbReference type="SMART" id="SM00487">
    <property type="entry name" value="DEXDc"/>
    <property type="match status" value="1"/>
</dbReference>
<protein>
    <submittedName>
        <fullName evidence="28">Chromodomain-helicase-DNA-binding protein 4 isoform X1</fullName>
    </submittedName>
</protein>
<dbReference type="InterPro" id="IPR001650">
    <property type="entry name" value="Helicase_C-like"/>
</dbReference>
<evidence type="ECO:0000259" key="23">
    <source>
        <dbReference type="PROSITE" id="PS50016"/>
    </source>
</evidence>
<reference evidence="28" key="1">
    <citation type="submission" date="2025-08" db="UniProtKB">
        <authorList>
            <consortium name="RefSeq"/>
        </authorList>
    </citation>
    <scope>IDENTIFICATION</scope>
</reference>
<evidence type="ECO:0000256" key="4">
    <source>
        <dbReference type="ARBA" id="ARBA00022517"/>
    </source>
</evidence>
<keyword evidence="27" id="KW-1185">Reference proteome</keyword>
<feature type="region of interest" description="Disordered" evidence="21">
    <location>
        <begin position="243"/>
        <end position="360"/>
    </location>
</feature>
<dbReference type="GeneID" id="101404391"/>
<keyword evidence="7 20" id="KW-0949">S-adenosyl-L-methionine</keyword>
<feature type="binding site" evidence="20">
    <location>
        <position position="1627"/>
    </location>
    <ligand>
        <name>S-adenosyl-L-methionine</name>
        <dbReference type="ChEBI" id="CHEBI:59789"/>
    </ligand>
</feature>
<keyword evidence="10" id="KW-0547">Nucleotide-binding</keyword>
<dbReference type="SMART" id="SM00249">
    <property type="entry name" value="PHD"/>
    <property type="match status" value="2"/>
</dbReference>
<dbReference type="InterPro" id="IPR000953">
    <property type="entry name" value="Chromo/chromo_shadow_dom"/>
</dbReference>
<dbReference type="Proteomes" id="UP000694910">
    <property type="component" value="Unplaced"/>
</dbReference>
<feature type="region of interest" description="Disordered" evidence="21">
    <location>
        <begin position="510"/>
        <end position="537"/>
    </location>
</feature>
<dbReference type="InterPro" id="IPR011011">
    <property type="entry name" value="Znf_FYVE_PHD"/>
</dbReference>
<dbReference type="PROSITE" id="PS51686">
    <property type="entry name" value="SAM_MT_RSMB_NOP"/>
    <property type="match status" value="1"/>
</dbReference>
<dbReference type="InterPro" id="IPR019786">
    <property type="entry name" value="Zinc_finger_PHD-type_CS"/>
</dbReference>
<feature type="compositionally biased region" description="Polar residues" evidence="21">
    <location>
        <begin position="1991"/>
        <end position="2001"/>
    </location>
</feature>
<feature type="region of interest" description="Disordered" evidence="21">
    <location>
        <begin position="1776"/>
        <end position="2001"/>
    </location>
</feature>
<evidence type="ECO:0000256" key="20">
    <source>
        <dbReference type="PROSITE-ProRule" id="PRU01023"/>
    </source>
</evidence>
<feature type="compositionally biased region" description="Basic residues" evidence="21">
    <location>
        <begin position="1810"/>
        <end position="1834"/>
    </location>
</feature>
<feature type="binding site" evidence="20">
    <location>
        <position position="1644"/>
    </location>
    <ligand>
        <name>S-adenosyl-L-methionine</name>
        <dbReference type="ChEBI" id="CHEBI:59789"/>
    </ligand>
</feature>
<keyword evidence="12" id="KW-0378">Hydrolase</keyword>
<dbReference type="CDD" id="cd18662">
    <property type="entry name" value="CD2_tandem_CHD3-4_like"/>
    <property type="match status" value="1"/>
</dbReference>
<dbReference type="InterPro" id="IPR023267">
    <property type="entry name" value="RCMT"/>
</dbReference>
<feature type="domain" description="PHD-type" evidence="23">
    <location>
        <begin position="370"/>
        <end position="417"/>
    </location>
</feature>
<evidence type="ECO:0000256" key="17">
    <source>
        <dbReference type="ARBA" id="ARBA00023242"/>
    </source>
</evidence>
<dbReference type="Pfam" id="PF01189">
    <property type="entry name" value="Methyltr_RsmB-F"/>
    <property type="match status" value="1"/>
</dbReference>
<dbReference type="InterPro" id="IPR016197">
    <property type="entry name" value="Chromo-like_dom_sf"/>
</dbReference>
<feature type="compositionally biased region" description="Basic residues" evidence="21">
    <location>
        <begin position="340"/>
        <end position="353"/>
    </location>
</feature>
<feature type="compositionally biased region" description="Acidic residues" evidence="21">
    <location>
        <begin position="1314"/>
        <end position="1344"/>
    </location>
</feature>
<dbReference type="NCBIfam" id="TIGR00446">
    <property type="entry name" value="nop2p"/>
    <property type="match status" value="1"/>
</dbReference>
<evidence type="ECO:0000313" key="27">
    <source>
        <dbReference type="Proteomes" id="UP000694910"/>
    </source>
</evidence>
<gene>
    <name evidence="28" type="primary">LOC101404391</name>
</gene>
<evidence type="ECO:0000256" key="3">
    <source>
        <dbReference type="ARBA" id="ARBA00007494"/>
    </source>
</evidence>
<evidence type="ECO:0000259" key="24">
    <source>
        <dbReference type="PROSITE" id="PS51192"/>
    </source>
</evidence>
<evidence type="ECO:0000259" key="26">
    <source>
        <dbReference type="PROSITE" id="PS51686"/>
    </source>
</evidence>
<dbReference type="PROSITE" id="PS50016">
    <property type="entry name" value="ZF_PHD_2"/>
    <property type="match status" value="2"/>
</dbReference>
<dbReference type="SUPFAM" id="SSF52540">
    <property type="entry name" value="P-loop containing nucleoside triphosphate hydrolases"/>
    <property type="match status" value="2"/>
</dbReference>
<evidence type="ECO:0000256" key="13">
    <source>
        <dbReference type="ARBA" id="ARBA00022833"/>
    </source>
</evidence>
<dbReference type="InterPro" id="IPR018314">
    <property type="entry name" value="RsmB/NOL1/NOP2-like_CS"/>
</dbReference>
<feature type="compositionally biased region" description="Acidic residues" evidence="21">
    <location>
        <begin position="311"/>
        <end position="323"/>
    </location>
</feature>
<dbReference type="PROSITE" id="PS01153">
    <property type="entry name" value="NOL1_NOP2_SUN"/>
    <property type="match status" value="1"/>
</dbReference>
<dbReference type="Pfam" id="PF00271">
    <property type="entry name" value="Helicase_C"/>
    <property type="match status" value="1"/>
</dbReference>
<keyword evidence="6 20" id="KW-0808">Transferase</keyword>
<evidence type="ECO:0000256" key="15">
    <source>
        <dbReference type="ARBA" id="ARBA00022853"/>
    </source>
</evidence>
<feature type="compositionally biased region" description="Polar residues" evidence="21">
    <location>
        <begin position="1848"/>
        <end position="1870"/>
    </location>
</feature>
<dbReference type="PANTHER" id="PTHR45623">
    <property type="entry name" value="CHROMODOMAIN-HELICASE-DNA-BINDING PROTEIN 3-RELATED-RELATED"/>
    <property type="match status" value="1"/>
</dbReference>
<dbReference type="InterPro" id="IPR011023">
    <property type="entry name" value="Nop2p"/>
</dbReference>
<dbReference type="InterPro" id="IPR001965">
    <property type="entry name" value="Znf_PHD"/>
</dbReference>
<keyword evidence="13" id="KW-0862">Zinc</keyword>
<dbReference type="CDD" id="cd15532">
    <property type="entry name" value="PHD2_CHD_II"/>
    <property type="match status" value="1"/>
</dbReference>
<dbReference type="PROSITE" id="PS51192">
    <property type="entry name" value="HELICASE_ATP_BIND_1"/>
    <property type="match status" value="1"/>
</dbReference>
<dbReference type="InterPro" id="IPR023780">
    <property type="entry name" value="Chromo_domain"/>
</dbReference>
<dbReference type="InterPro" id="IPR027417">
    <property type="entry name" value="P-loop_NTPase"/>
</dbReference>
<evidence type="ECO:0000256" key="21">
    <source>
        <dbReference type="SAM" id="MobiDB-lite"/>
    </source>
</evidence>
<feature type="active site" description="Nucleophile" evidence="20">
    <location>
        <position position="1701"/>
    </location>
</feature>
<feature type="domain" description="Chromo" evidence="22">
    <location>
        <begin position="529"/>
        <end position="586"/>
    </location>
</feature>
<dbReference type="InterPro" id="IPR049560">
    <property type="entry name" value="MeTrfase_RsmB-F_NOP2_cat"/>
</dbReference>
<evidence type="ECO:0000256" key="14">
    <source>
        <dbReference type="ARBA" id="ARBA00022840"/>
    </source>
</evidence>
<evidence type="ECO:0000259" key="25">
    <source>
        <dbReference type="PROSITE" id="PS51194"/>
    </source>
</evidence>
<dbReference type="PANTHER" id="PTHR45623:SF22">
    <property type="entry name" value="CHROMODOMAIN-HELICASE-DNA-BINDING PROTEIN 4"/>
    <property type="match status" value="1"/>
</dbReference>
<keyword evidence="11 19" id="KW-0863">Zinc-finger</keyword>
<feature type="region of interest" description="Disordered" evidence="21">
    <location>
        <begin position="1229"/>
        <end position="1248"/>
    </location>
</feature>
<dbReference type="InterPro" id="IPR023273">
    <property type="entry name" value="RCMT_NOP2"/>
</dbReference>
<dbReference type="PROSITE" id="PS51194">
    <property type="entry name" value="HELICASE_CTER"/>
    <property type="match status" value="1"/>
</dbReference>
<keyword evidence="8" id="KW-0479">Metal-binding</keyword>
<proteinExistence type="inferred from homology"/>
<comment type="catalytic activity">
    <reaction evidence="18">
        <text>ATP + H2O = ADP + phosphate + H(+)</text>
        <dbReference type="Rhea" id="RHEA:13065"/>
        <dbReference type="ChEBI" id="CHEBI:15377"/>
        <dbReference type="ChEBI" id="CHEBI:15378"/>
        <dbReference type="ChEBI" id="CHEBI:30616"/>
        <dbReference type="ChEBI" id="CHEBI:43474"/>
        <dbReference type="ChEBI" id="CHEBI:456216"/>
    </reaction>
</comment>
<evidence type="ECO:0000256" key="9">
    <source>
        <dbReference type="ARBA" id="ARBA00022737"/>
    </source>
</evidence>
<dbReference type="SUPFAM" id="SSF57903">
    <property type="entry name" value="FYVE/PHD zinc finger"/>
    <property type="match status" value="1"/>
</dbReference>
<dbReference type="InterPro" id="IPR029063">
    <property type="entry name" value="SAM-dependent_MTases_sf"/>
</dbReference>
<keyword evidence="14" id="KW-0067">ATP-binding</keyword>
<dbReference type="PRINTS" id="PR02008">
    <property type="entry name" value="RCMTFAMILY"/>
</dbReference>
<dbReference type="InterPro" id="IPR013083">
    <property type="entry name" value="Znf_RING/FYVE/PHD"/>
</dbReference>
<dbReference type="CDD" id="cd18056">
    <property type="entry name" value="DEXHc_CHD4"/>
    <property type="match status" value="1"/>
</dbReference>
<feature type="compositionally biased region" description="Acidic residues" evidence="21">
    <location>
        <begin position="1365"/>
        <end position="1378"/>
    </location>
</feature>